<proteinExistence type="inferred from homology"/>
<feature type="binding site" evidence="6">
    <location>
        <position position="172"/>
    </location>
    <ligand>
        <name>a divalent metal cation</name>
        <dbReference type="ChEBI" id="CHEBI:60240"/>
        <label>2</label>
        <note>catalytic</note>
    </ligand>
</feature>
<sequence>MIHIKTEKEIDILRRCADLVGRTLGEVARYIRPGVATAELDAIAEDFIRTHGGEPAFKGYRVGRLVYPATLCVSVNDQVVHGIPGDYRLQEGDLVSVDCGVRYRGFYGDSAYTFGVGELDPENVRLCRVTYEALQKGIAQAVAGKRIGDISHAIQRHCEAAGYGVVRALVGHGIGRRLHEEPQVPNVGRPGTGRRLRVGMTFCVEPMVNRGTYEVRVGEDGWTVYTADGLPSAHYEHMVVVRAGRPEVLTTFAYIEDVVEAPYNQTVPSPHGETETHYAGR</sequence>
<evidence type="ECO:0000313" key="10">
    <source>
        <dbReference type="Proteomes" id="UP000185812"/>
    </source>
</evidence>
<evidence type="ECO:0000259" key="8">
    <source>
        <dbReference type="Pfam" id="PF00557"/>
    </source>
</evidence>
<feature type="domain" description="Peptidase M24" evidence="8">
    <location>
        <begin position="12"/>
        <end position="242"/>
    </location>
</feature>
<dbReference type="Pfam" id="PF00557">
    <property type="entry name" value="Peptidase_M24"/>
    <property type="match status" value="1"/>
</dbReference>
<dbReference type="PRINTS" id="PR00599">
    <property type="entry name" value="MAPEPTIDASE"/>
</dbReference>
<dbReference type="InterPro" id="IPR036005">
    <property type="entry name" value="Creatinase/aminopeptidase-like"/>
</dbReference>
<dbReference type="PANTHER" id="PTHR43330">
    <property type="entry name" value="METHIONINE AMINOPEPTIDASE"/>
    <property type="match status" value="1"/>
</dbReference>
<dbReference type="GO" id="GO:0046872">
    <property type="term" value="F:metal ion binding"/>
    <property type="evidence" value="ECO:0007669"/>
    <property type="project" value="UniProtKB-UniRule"/>
</dbReference>
<comment type="catalytic activity">
    <reaction evidence="6 7">
        <text>Release of N-terminal amino acids, preferentially methionine, from peptides and arylamides.</text>
        <dbReference type="EC" id="3.4.11.18"/>
    </reaction>
</comment>
<feature type="binding site" evidence="6">
    <location>
        <position position="109"/>
    </location>
    <ligand>
        <name>a divalent metal cation</name>
        <dbReference type="ChEBI" id="CHEBI:60240"/>
        <label>1</label>
    </ligand>
</feature>
<dbReference type="InterPro" id="IPR002467">
    <property type="entry name" value="Pept_M24A_MAP1"/>
</dbReference>
<dbReference type="CDD" id="cd01086">
    <property type="entry name" value="MetAP1"/>
    <property type="match status" value="1"/>
</dbReference>
<evidence type="ECO:0000256" key="4">
    <source>
        <dbReference type="ARBA" id="ARBA00022723"/>
    </source>
</evidence>
<dbReference type="EMBL" id="FRAU01000010">
    <property type="protein sequence ID" value="SHL00226.1"/>
    <property type="molecule type" value="Genomic_DNA"/>
</dbReference>
<dbReference type="HAMAP" id="MF_01974">
    <property type="entry name" value="MetAP_1"/>
    <property type="match status" value="1"/>
</dbReference>
<dbReference type="EC" id="3.4.11.18" evidence="6 7"/>
<dbReference type="GO" id="GO:0005829">
    <property type="term" value="C:cytosol"/>
    <property type="evidence" value="ECO:0007669"/>
    <property type="project" value="TreeGrafter"/>
</dbReference>
<feature type="binding site" evidence="6">
    <location>
        <position position="236"/>
    </location>
    <ligand>
        <name>a divalent metal cation</name>
        <dbReference type="ChEBI" id="CHEBI:60240"/>
        <label>2</label>
        <note>catalytic</note>
    </ligand>
</feature>
<dbReference type="GO" id="GO:0004239">
    <property type="term" value="F:initiator methionyl aminopeptidase activity"/>
    <property type="evidence" value="ECO:0007669"/>
    <property type="project" value="UniProtKB-UniRule"/>
</dbReference>
<keyword evidence="5 6" id="KW-0378">Hydrolase</keyword>
<comment type="subunit">
    <text evidence="6">Monomer.</text>
</comment>
<dbReference type="PANTHER" id="PTHR43330:SF27">
    <property type="entry name" value="METHIONINE AMINOPEPTIDASE"/>
    <property type="match status" value="1"/>
</dbReference>
<feature type="binding site" evidence="6">
    <location>
        <position position="81"/>
    </location>
    <ligand>
        <name>substrate</name>
    </ligand>
</feature>
<organism evidence="9 10">
    <name type="scientific">Rhodothermus profundi</name>
    <dbReference type="NCBI Taxonomy" id="633813"/>
    <lineage>
        <taxon>Bacteria</taxon>
        <taxon>Pseudomonadati</taxon>
        <taxon>Rhodothermota</taxon>
        <taxon>Rhodothermia</taxon>
        <taxon>Rhodothermales</taxon>
        <taxon>Rhodothermaceae</taxon>
        <taxon>Rhodothermus</taxon>
    </lineage>
</organism>
<dbReference type="OrthoDB" id="9802055at2"/>
<accession>A0A1M6X2R4</accession>
<evidence type="ECO:0000313" key="9">
    <source>
        <dbReference type="EMBL" id="SHL00226.1"/>
    </source>
</evidence>
<dbReference type="GO" id="GO:0006508">
    <property type="term" value="P:proteolysis"/>
    <property type="evidence" value="ECO:0007669"/>
    <property type="project" value="UniProtKB-KW"/>
</dbReference>
<feature type="binding site" evidence="6">
    <location>
        <position position="98"/>
    </location>
    <ligand>
        <name>a divalent metal cation</name>
        <dbReference type="ChEBI" id="CHEBI:60240"/>
        <label>1</label>
    </ligand>
</feature>
<evidence type="ECO:0000256" key="2">
    <source>
        <dbReference type="ARBA" id="ARBA00022438"/>
    </source>
</evidence>
<evidence type="ECO:0000256" key="5">
    <source>
        <dbReference type="ARBA" id="ARBA00022801"/>
    </source>
</evidence>
<comment type="function">
    <text evidence="1 6">Removes the N-terminal methionine from nascent proteins. The N-terminal methionine is often cleaved when the second residue in the primary sequence is small and uncharged (Met-Ala-, Cys, Gly, Pro, Ser, Thr, or Val). Requires deformylation of the N(alpha)-formylated initiator methionine before it can be hydrolyzed.</text>
</comment>
<protein>
    <recommendedName>
        <fullName evidence="6 7">Methionine aminopeptidase</fullName>
        <shortName evidence="6">MAP</shortName>
        <shortName evidence="6">MetAP</shortName>
        <ecNumber evidence="6 7">3.4.11.18</ecNumber>
    </recommendedName>
    <alternativeName>
        <fullName evidence="6">Peptidase M</fullName>
    </alternativeName>
</protein>
<feature type="binding site" evidence="6">
    <location>
        <position position="179"/>
    </location>
    <ligand>
        <name>substrate</name>
    </ligand>
</feature>
<comment type="cofactor">
    <cofactor evidence="6">
        <name>Co(2+)</name>
        <dbReference type="ChEBI" id="CHEBI:48828"/>
    </cofactor>
    <cofactor evidence="6">
        <name>Zn(2+)</name>
        <dbReference type="ChEBI" id="CHEBI:29105"/>
    </cofactor>
    <cofactor evidence="6">
        <name>Mn(2+)</name>
        <dbReference type="ChEBI" id="CHEBI:29035"/>
    </cofactor>
    <cofactor evidence="6">
        <name>Fe(2+)</name>
        <dbReference type="ChEBI" id="CHEBI:29033"/>
    </cofactor>
    <text evidence="6">Binds 2 divalent metal cations per subunit. Has a high-affinity and a low affinity metal-binding site. The true nature of the physiological cofactor is under debate. The enzyme is active with cobalt, zinc, manganese or divalent iron ions. Most likely, methionine aminopeptidases function as mononuclear Fe(2+)-metalloproteases under physiological conditions, and the catalytically relevant metal-binding site has been assigned to the histidine-containing high-affinity site.</text>
</comment>
<keyword evidence="4 6" id="KW-0479">Metal-binding</keyword>
<feature type="binding site" evidence="6">
    <location>
        <position position="236"/>
    </location>
    <ligand>
        <name>a divalent metal cation</name>
        <dbReference type="ChEBI" id="CHEBI:60240"/>
        <label>1</label>
    </ligand>
</feature>
<keyword evidence="3 6" id="KW-0645">Protease</keyword>
<dbReference type="SUPFAM" id="SSF55920">
    <property type="entry name" value="Creatinase/aminopeptidase"/>
    <property type="match status" value="1"/>
</dbReference>
<dbReference type="InterPro" id="IPR001714">
    <property type="entry name" value="Pept_M24_MAP"/>
</dbReference>
<dbReference type="Proteomes" id="UP000185812">
    <property type="component" value="Unassembled WGS sequence"/>
</dbReference>
<evidence type="ECO:0000256" key="7">
    <source>
        <dbReference type="RuleBase" id="RU003653"/>
    </source>
</evidence>
<reference evidence="10" key="1">
    <citation type="submission" date="2016-11" db="EMBL/GenBank/DDBJ databases">
        <authorList>
            <person name="Varghese N."/>
            <person name="Submissions S."/>
        </authorList>
    </citation>
    <scope>NUCLEOTIDE SEQUENCE [LARGE SCALE GENOMIC DNA]</scope>
    <source>
        <strain evidence="10">DSM 22212</strain>
    </source>
</reference>
<feature type="binding site" evidence="6">
    <location>
        <position position="109"/>
    </location>
    <ligand>
        <name>a divalent metal cation</name>
        <dbReference type="ChEBI" id="CHEBI:60240"/>
        <label>2</label>
        <note>catalytic</note>
    </ligand>
</feature>
<keyword evidence="10" id="KW-1185">Reference proteome</keyword>
<dbReference type="InterPro" id="IPR000994">
    <property type="entry name" value="Pept_M24"/>
</dbReference>
<dbReference type="GO" id="GO:0070006">
    <property type="term" value="F:metalloaminopeptidase activity"/>
    <property type="evidence" value="ECO:0007669"/>
    <property type="project" value="UniProtKB-UniRule"/>
</dbReference>
<dbReference type="AlphaFoldDB" id="A0A1M6X2R4"/>
<evidence type="ECO:0000256" key="3">
    <source>
        <dbReference type="ARBA" id="ARBA00022670"/>
    </source>
</evidence>
<dbReference type="Gene3D" id="3.90.230.10">
    <property type="entry name" value="Creatinase/methionine aminopeptidase superfamily"/>
    <property type="match status" value="1"/>
</dbReference>
<evidence type="ECO:0000256" key="6">
    <source>
        <dbReference type="HAMAP-Rule" id="MF_01974"/>
    </source>
</evidence>
<feature type="binding site" evidence="6">
    <location>
        <position position="205"/>
    </location>
    <ligand>
        <name>a divalent metal cation</name>
        <dbReference type="ChEBI" id="CHEBI:60240"/>
        <label>2</label>
        <note>catalytic</note>
    </ligand>
</feature>
<dbReference type="STRING" id="633813.SAMN04488087_2479"/>
<dbReference type="RefSeq" id="WP_072716286.1">
    <property type="nucleotide sequence ID" value="NZ_FRAU01000010.1"/>
</dbReference>
<comment type="similarity">
    <text evidence="6">Belongs to the peptidase M24A family. Methionine aminopeptidase type 1 subfamily.</text>
</comment>
<keyword evidence="2 6" id="KW-0031">Aminopeptidase</keyword>
<evidence type="ECO:0000256" key="1">
    <source>
        <dbReference type="ARBA" id="ARBA00002521"/>
    </source>
</evidence>
<dbReference type="NCBIfam" id="TIGR00500">
    <property type="entry name" value="met_pdase_I"/>
    <property type="match status" value="1"/>
</dbReference>
<gene>
    <name evidence="6" type="primary">map</name>
    <name evidence="9" type="ORF">SAMN04488087_2479</name>
</gene>
<name>A0A1M6X2R4_9BACT</name>